<dbReference type="AlphaFoldDB" id="A0A1G9ZP79"/>
<dbReference type="OrthoDB" id="3495561at2"/>
<protein>
    <submittedName>
        <fullName evidence="2">Carbohydrate ABC transporter substrate-binding protein, CUT1 family</fullName>
    </submittedName>
</protein>
<sequence>MSVHRAVAALAVSVLLLPVAACGGGADDAHTLKVVYQRYGEDVRVEAHMKRTKELLERAHPDIEVELIPVVAPENEYLSKVQLMQRSPATAPDVLYEDSFNINADVDAGYLAPLDEFLAKWPDWQQFIQVARESTRAVDGRTYGVPMATDTRGLWFNRQVFERAGLPENWQPRTWADILAAARAIKEKVPGVIPFAMPAGRPQGEAVAMQSVEMLLYGTRTATLYDEAQQKWVAPSKGMADVLGFVNEIFGGGLGPTPAQVADPRFGDRGVEELTKQGRVGIRLDGSWLPAHWSPGGKAAWPEWTRTMTPAAMPTQFGQAPGRVSLSGGWTLAIGARSKKKDDAFRFITTALDREGALAFAVGAGQLPVRRDIARGDPRLVERNPTVAFWTGLIDITHYRPTLTIYPRVSQELQIAMDQVVNGADPADTATAWAAKITRIVGPANTRAG</sequence>
<name>A0A1G9ZP79_ALLAB</name>
<dbReference type="Proteomes" id="UP000183376">
    <property type="component" value="Chromosome I"/>
</dbReference>
<dbReference type="PANTHER" id="PTHR43649:SF14">
    <property type="entry name" value="BLR3389 PROTEIN"/>
    <property type="match status" value="1"/>
</dbReference>
<proteinExistence type="predicted"/>
<dbReference type="EMBL" id="LT629701">
    <property type="protein sequence ID" value="SDN23219.1"/>
    <property type="molecule type" value="Genomic_DNA"/>
</dbReference>
<dbReference type="InterPro" id="IPR050490">
    <property type="entry name" value="Bact_solute-bd_prot1"/>
</dbReference>
<dbReference type="SUPFAM" id="SSF53850">
    <property type="entry name" value="Periplasmic binding protein-like II"/>
    <property type="match status" value="1"/>
</dbReference>
<organism evidence="2 3">
    <name type="scientific">Allokutzneria albata</name>
    <name type="common">Kibdelosporangium albatum</name>
    <dbReference type="NCBI Taxonomy" id="211114"/>
    <lineage>
        <taxon>Bacteria</taxon>
        <taxon>Bacillati</taxon>
        <taxon>Actinomycetota</taxon>
        <taxon>Actinomycetes</taxon>
        <taxon>Pseudonocardiales</taxon>
        <taxon>Pseudonocardiaceae</taxon>
        <taxon>Allokutzneria</taxon>
    </lineage>
</organism>
<dbReference type="InterPro" id="IPR006059">
    <property type="entry name" value="SBP"/>
</dbReference>
<reference evidence="2 3" key="1">
    <citation type="submission" date="2016-10" db="EMBL/GenBank/DDBJ databases">
        <authorList>
            <person name="de Groot N.N."/>
        </authorList>
    </citation>
    <scope>NUCLEOTIDE SEQUENCE [LARGE SCALE GENOMIC DNA]</scope>
    <source>
        <strain evidence="2 3">DSM 44149</strain>
    </source>
</reference>
<evidence type="ECO:0000313" key="3">
    <source>
        <dbReference type="Proteomes" id="UP000183376"/>
    </source>
</evidence>
<accession>A0A1G9ZP79</accession>
<dbReference type="Gene3D" id="3.40.190.10">
    <property type="entry name" value="Periplasmic binding protein-like II"/>
    <property type="match status" value="2"/>
</dbReference>
<evidence type="ECO:0000256" key="1">
    <source>
        <dbReference type="SAM" id="SignalP"/>
    </source>
</evidence>
<keyword evidence="1" id="KW-0732">Signal</keyword>
<dbReference type="Pfam" id="PF01547">
    <property type="entry name" value="SBP_bac_1"/>
    <property type="match status" value="1"/>
</dbReference>
<evidence type="ECO:0000313" key="2">
    <source>
        <dbReference type="EMBL" id="SDN23219.1"/>
    </source>
</evidence>
<dbReference type="PANTHER" id="PTHR43649">
    <property type="entry name" value="ARABINOSE-BINDING PROTEIN-RELATED"/>
    <property type="match status" value="1"/>
</dbReference>
<dbReference type="RefSeq" id="WP_030429879.1">
    <property type="nucleotide sequence ID" value="NZ_JOEF01000009.1"/>
</dbReference>
<keyword evidence="3" id="KW-1185">Reference proteome</keyword>
<dbReference type="STRING" id="211114.SAMN04489726_5634"/>
<feature type="chain" id="PRO_5038683690" evidence="1">
    <location>
        <begin position="24"/>
        <end position="449"/>
    </location>
</feature>
<feature type="signal peptide" evidence="1">
    <location>
        <begin position="1"/>
        <end position="23"/>
    </location>
</feature>
<gene>
    <name evidence="2" type="ORF">SAMN04489726_5634</name>
</gene>
<dbReference type="eggNOG" id="COG2182">
    <property type="taxonomic scope" value="Bacteria"/>
</dbReference>